<evidence type="ECO:0000256" key="1">
    <source>
        <dbReference type="SAM" id="Phobius"/>
    </source>
</evidence>
<evidence type="ECO:0000313" key="2">
    <source>
        <dbReference type="EMBL" id="KAF0686122.1"/>
    </source>
</evidence>
<dbReference type="GO" id="GO:0016020">
    <property type="term" value="C:membrane"/>
    <property type="evidence" value="ECO:0007669"/>
    <property type="project" value="TreeGrafter"/>
</dbReference>
<keyword evidence="1" id="KW-0812">Transmembrane</keyword>
<gene>
    <name evidence="3" type="primary">Aste57867_22087</name>
    <name evidence="2" type="ORF">As57867_022018</name>
    <name evidence="3" type="ORF">ASTE57867_22087</name>
</gene>
<dbReference type="Pfam" id="PF09786">
    <property type="entry name" value="CytochromB561_N"/>
    <property type="match status" value="1"/>
</dbReference>
<dbReference type="EMBL" id="CAADRA010007041">
    <property type="protein sequence ID" value="VFT98755.1"/>
    <property type="molecule type" value="Genomic_DNA"/>
</dbReference>
<reference evidence="2" key="2">
    <citation type="submission" date="2019-06" db="EMBL/GenBank/DDBJ databases">
        <title>Genomics analysis of Aphanomyces spp. identifies a new class of oomycete effector associated with host adaptation.</title>
        <authorList>
            <person name="Gaulin E."/>
        </authorList>
    </citation>
    <scope>NUCLEOTIDE SEQUENCE</scope>
    <source>
        <strain evidence="2">CBS 578.67</strain>
    </source>
</reference>
<dbReference type="EMBL" id="VJMH01007015">
    <property type="protein sequence ID" value="KAF0686122.1"/>
    <property type="molecule type" value="Genomic_DNA"/>
</dbReference>
<feature type="transmembrane region" description="Helical" evidence="1">
    <location>
        <begin position="54"/>
        <end position="77"/>
    </location>
</feature>
<dbReference type="PANTHER" id="PTHR21780">
    <property type="entry name" value="TRANSMEMBRANE PROTEIN 209"/>
    <property type="match status" value="1"/>
</dbReference>
<accession>A0A485LJY3</accession>
<keyword evidence="1" id="KW-0472">Membrane</keyword>
<feature type="transmembrane region" description="Helical" evidence="1">
    <location>
        <begin position="89"/>
        <end position="109"/>
    </location>
</feature>
<dbReference type="InterPro" id="IPR019176">
    <property type="entry name" value="Cytochrome_B561-rel"/>
</dbReference>
<evidence type="ECO:0000313" key="3">
    <source>
        <dbReference type="EMBL" id="VFT98755.1"/>
    </source>
</evidence>
<reference evidence="3 4" key="1">
    <citation type="submission" date="2019-03" db="EMBL/GenBank/DDBJ databases">
        <authorList>
            <person name="Gaulin E."/>
            <person name="Dumas B."/>
        </authorList>
    </citation>
    <scope>NUCLEOTIDE SEQUENCE [LARGE SCALE GENOMIC DNA]</scope>
    <source>
        <strain evidence="3">CBS 568.67</strain>
    </source>
</reference>
<keyword evidence="1" id="KW-1133">Transmembrane helix</keyword>
<organism evidence="3 4">
    <name type="scientific">Aphanomyces stellatus</name>
    <dbReference type="NCBI Taxonomy" id="120398"/>
    <lineage>
        <taxon>Eukaryota</taxon>
        <taxon>Sar</taxon>
        <taxon>Stramenopiles</taxon>
        <taxon>Oomycota</taxon>
        <taxon>Saprolegniomycetes</taxon>
        <taxon>Saprolegniales</taxon>
        <taxon>Verrucalvaceae</taxon>
        <taxon>Aphanomyces</taxon>
    </lineage>
</organism>
<protein>
    <submittedName>
        <fullName evidence="3">Aste57867_22087 protein</fullName>
    </submittedName>
</protein>
<feature type="transmembrane region" description="Helical" evidence="1">
    <location>
        <begin position="30"/>
        <end position="47"/>
    </location>
</feature>
<sequence length="509" mass="56963">MNPSRLNILTKRQNEAYLARLQRQYSSPRGTIAFVLMAALLLILPYFGSSTLGLLFIVLPGYAVALISALVVLKSLYVAVVKQWSALQWQGRPCFRFLGIVVIVVVGACRRKQRLRRRPPPRIPFPRGCVSVNVLVVPEAVDIPRTASASHRHAALSAPIVSTDEELRAYQPRPSTVDDDVEAKLNFGFGMEMSSAINPNGLYAQTYAVMKPTAKPPARKELESALSSAPHVDKALEVLAECRLKPRHMGNLCDTLRHVLAQHLQDVLGNLTQNMDELMKMGLRRDLLVDFSAVQPVLSIQVPGEQAPRTLRNVSMKMLLNMCRAEPVFASKTRPNVHLLREYETLMKYFDVKEEYSTAYAIQRLQTLGEDGFLGPYRWDSGGKWKGKPWTKESLLPSDAELIMNLFCAMLDDVLPATCDTDRPFRRAHYAPSPPTKSASIRGMFLIFCSQSMPPNFKVIANGTVWEIVPGKTNVFQAIVLFLHAVKQFKSGHLGNINLHVLLEEIFET</sequence>
<evidence type="ECO:0000313" key="4">
    <source>
        <dbReference type="Proteomes" id="UP000332933"/>
    </source>
</evidence>
<dbReference type="AlphaFoldDB" id="A0A485LJY3"/>
<dbReference type="OrthoDB" id="509821at2759"/>
<proteinExistence type="predicted"/>
<keyword evidence="4" id="KW-1185">Reference proteome</keyword>
<dbReference type="Proteomes" id="UP000332933">
    <property type="component" value="Unassembled WGS sequence"/>
</dbReference>
<name>A0A485LJY3_9STRA</name>
<dbReference type="PANTHER" id="PTHR21780:SF0">
    <property type="entry name" value="TRANSMEMBRANE PROTEIN 209"/>
    <property type="match status" value="1"/>
</dbReference>